<dbReference type="Gene3D" id="1.10.220.80">
    <property type="entry name" value="BH2638-like"/>
    <property type="match status" value="1"/>
</dbReference>
<dbReference type="InterPro" id="IPR023324">
    <property type="entry name" value="BH2638-like_sf"/>
</dbReference>
<proteinExistence type="inferred from homology"/>
<dbReference type="SUPFAM" id="SSF158504">
    <property type="entry name" value="BH2638-like"/>
    <property type="match status" value="1"/>
</dbReference>
<dbReference type="EMBL" id="JARZFX010000001">
    <property type="protein sequence ID" value="MEC5422832.1"/>
    <property type="molecule type" value="Genomic_DNA"/>
</dbReference>
<dbReference type="InterPro" id="IPR007920">
    <property type="entry name" value="UPF0223"/>
</dbReference>
<comment type="similarity">
    <text evidence="1">Belongs to the UPF0223 family.</text>
</comment>
<dbReference type="PIRSF" id="PIRSF037260">
    <property type="entry name" value="UPF0223"/>
    <property type="match status" value="1"/>
</dbReference>
<protein>
    <recommendedName>
        <fullName evidence="1">UPF0223 protein QGM71_04880</fullName>
    </recommendedName>
</protein>
<comment type="caution">
    <text evidence="2">The sequence shown here is derived from an EMBL/GenBank/DDBJ whole genome shotgun (WGS) entry which is preliminary data.</text>
</comment>
<dbReference type="Pfam" id="PF05256">
    <property type="entry name" value="UPF0223"/>
    <property type="match status" value="1"/>
</dbReference>
<accession>A0ABU6KBX9</accession>
<dbReference type="NCBIfam" id="NF003353">
    <property type="entry name" value="PRK04387.1"/>
    <property type="match status" value="1"/>
</dbReference>
<organism evidence="2 3">
    <name type="scientific">Virgibacillus tibetensis</name>
    <dbReference type="NCBI Taxonomy" id="3042313"/>
    <lineage>
        <taxon>Bacteria</taxon>
        <taxon>Bacillati</taxon>
        <taxon>Bacillota</taxon>
        <taxon>Bacilli</taxon>
        <taxon>Bacillales</taxon>
        <taxon>Bacillaceae</taxon>
        <taxon>Virgibacillus</taxon>
    </lineage>
</organism>
<gene>
    <name evidence="2" type="ORF">QGM71_04880</name>
</gene>
<evidence type="ECO:0000313" key="3">
    <source>
        <dbReference type="Proteomes" id="UP001335737"/>
    </source>
</evidence>
<keyword evidence="3" id="KW-1185">Reference proteome</keyword>
<evidence type="ECO:0000256" key="1">
    <source>
        <dbReference type="HAMAP-Rule" id="MF_01041"/>
    </source>
</evidence>
<sequence length="89" mass="10601">MEYNYPMDETWTKDEIIDVVNFFALIERAYEEKVKRDELLSMYRLFKQIVPSKAEEKTMFADFQDNSGYSAYHVIKKAKESQEAVISMK</sequence>
<evidence type="ECO:0000313" key="2">
    <source>
        <dbReference type="EMBL" id="MEC5422832.1"/>
    </source>
</evidence>
<dbReference type="RefSeq" id="WP_327606379.1">
    <property type="nucleotide sequence ID" value="NZ_JARZFX010000001.1"/>
</dbReference>
<dbReference type="Proteomes" id="UP001335737">
    <property type="component" value="Unassembled WGS sequence"/>
</dbReference>
<reference evidence="2 3" key="1">
    <citation type="journal article" date="2024" name="Int. J. Syst. Evol. Microbiol.">
        <title>Virgibacillus tibetensis sp. nov., isolated from salt lake on the Tibetan Plateau of China.</title>
        <authorList>
            <person name="Phurbu D."/>
            <person name="Liu Z.-X."/>
            <person name="Wang R."/>
            <person name="Zheng Y.-Y."/>
            <person name="Liu H.-C."/>
            <person name="Zhou Y.-G."/>
            <person name="Yu Y.-J."/>
            <person name="Li A.-H."/>
        </authorList>
    </citation>
    <scope>NUCLEOTIDE SEQUENCE [LARGE SCALE GENOMIC DNA]</scope>
    <source>
        <strain evidence="2 3">C22-A2</strain>
    </source>
</reference>
<dbReference type="HAMAP" id="MF_01041">
    <property type="entry name" value="UPF0223"/>
    <property type="match status" value="1"/>
</dbReference>
<name>A0ABU6KBX9_9BACI</name>